<protein>
    <submittedName>
        <fullName evidence="8">(rape) hypothetical protein</fullName>
    </submittedName>
</protein>
<dbReference type="AlphaFoldDB" id="A0A816K892"/>
<sequence length="371" mass="40503">MATEDVKRSESAAVSTIVNLAEEAREGVKAPGYAVLSICKSLFAGGVAGGVSRTAVAPLERMKILLQVQNPHNIKYNGTVQGLKYIWRTEGLRGLFKGNGTNCARIVPNSAVKFFSYEQASKGILYMYRQQTGNENAQLTPVLRLGAGATVHLIHTFIILINRILHKQTAGIIAMSATYPMDMVRGRLAVQTANSPYQYRGIAHALSTVVREEGPRALYRGWLPSVIGVVPYVGLNFAVYESLKDWLVKDNPFGLVENNELTIITRLSCGAIAGTVGQTIAYPLDVIRRRMQMVGWKSASSVVTGEGRSKASLEYNGMVDAFRKTVRHEGFGALYKGLVPNSVKVVPSIAIAFVTYEMVKDVLGVEFRISD</sequence>
<dbReference type="Gene3D" id="1.50.40.10">
    <property type="entry name" value="Mitochondrial carrier domain"/>
    <property type="match status" value="1"/>
</dbReference>
<dbReference type="EMBL" id="HG994366">
    <property type="protein sequence ID" value="CAF1915774.1"/>
    <property type="molecule type" value="Genomic_DNA"/>
</dbReference>
<feature type="repeat" description="Solcar" evidence="6">
    <location>
        <begin position="36"/>
        <end position="123"/>
    </location>
</feature>
<dbReference type="PANTHER" id="PTHR24089">
    <property type="entry name" value="SOLUTE CARRIER FAMILY 25"/>
    <property type="match status" value="1"/>
</dbReference>
<organism evidence="8">
    <name type="scientific">Brassica napus</name>
    <name type="common">Rape</name>
    <dbReference type="NCBI Taxonomy" id="3708"/>
    <lineage>
        <taxon>Eukaryota</taxon>
        <taxon>Viridiplantae</taxon>
        <taxon>Streptophyta</taxon>
        <taxon>Embryophyta</taxon>
        <taxon>Tracheophyta</taxon>
        <taxon>Spermatophyta</taxon>
        <taxon>Magnoliopsida</taxon>
        <taxon>eudicotyledons</taxon>
        <taxon>Gunneridae</taxon>
        <taxon>Pentapetalae</taxon>
        <taxon>rosids</taxon>
        <taxon>malvids</taxon>
        <taxon>Brassicales</taxon>
        <taxon>Brassicaceae</taxon>
        <taxon>Brassiceae</taxon>
        <taxon>Brassica</taxon>
    </lineage>
</organism>
<reference evidence="8" key="1">
    <citation type="submission" date="2021-01" db="EMBL/GenBank/DDBJ databases">
        <authorList>
            <consortium name="Genoscope - CEA"/>
            <person name="William W."/>
        </authorList>
    </citation>
    <scope>NUCLEOTIDE SEQUENCE</scope>
</reference>
<dbReference type="PRINTS" id="PR00926">
    <property type="entry name" value="MITOCARRIER"/>
</dbReference>
<comment type="similarity">
    <text evidence="7">Belongs to the mitochondrial carrier (TC 2.A.29) family.</text>
</comment>
<evidence type="ECO:0000256" key="2">
    <source>
        <dbReference type="ARBA" id="ARBA00022448"/>
    </source>
</evidence>
<evidence type="ECO:0000256" key="6">
    <source>
        <dbReference type="PROSITE-ProRule" id="PRU00282"/>
    </source>
</evidence>
<accession>A0A816K892</accession>
<evidence type="ECO:0000256" key="1">
    <source>
        <dbReference type="ARBA" id="ARBA00004141"/>
    </source>
</evidence>
<keyword evidence="2 7" id="KW-0813">Transport</keyword>
<name>A0A816K892_BRANA</name>
<dbReference type="GO" id="GO:0055085">
    <property type="term" value="P:transmembrane transport"/>
    <property type="evidence" value="ECO:0007669"/>
    <property type="project" value="InterPro"/>
</dbReference>
<keyword evidence="3 6" id="KW-0812">Transmembrane</keyword>
<dbReference type="InterPro" id="IPR018108">
    <property type="entry name" value="MCP_transmembrane"/>
</dbReference>
<keyword evidence="4" id="KW-0677">Repeat</keyword>
<evidence type="ECO:0000256" key="5">
    <source>
        <dbReference type="ARBA" id="ARBA00023136"/>
    </source>
</evidence>
<proteinExistence type="inferred from homology"/>
<evidence type="ECO:0000256" key="7">
    <source>
        <dbReference type="RuleBase" id="RU000488"/>
    </source>
</evidence>
<evidence type="ECO:0000313" key="8">
    <source>
        <dbReference type="EMBL" id="CAF1915774.1"/>
    </source>
</evidence>
<dbReference type="Pfam" id="PF00153">
    <property type="entry name" value="Mito_carr"/>
    <property type="match status" value="3"/>
</dbReference>
<dbReference type="Proteomes" id="UP001295469">
    <property type="component" value="Chromosome C02"/>
</dbReference>
<keyword evidence="5 6" id="KW-0472">Membrane</keyword>
<comment type="subcellular location">
    <subcellularLocation>
        <location evidence="1">Membrane</location>
        <topology evidence="1">Multi-pass membrane protein</topology>
    </subcellularLocation>
</comment>
<feature type="repeat" description="Solcar" evidence="6">
    <location>
        <begin position="162"/>
        <end position="246"/>
    </location>
</feature>
<dbReference type="InterPro" id="IPR023395">
    <property type="entry name" value="MCP_dom_sf"/>
</dbReference>
<dbReference type="SUPFAM" id="SSF103506">
    <property type="entry name" value="Mitochondrial carrier"/>
    <property type="match status" value="1"/>
</dbReference>
<dbReference type="PROSITE" id="PS50920">
    <property type="entry name" value="SOLCAR"/>
    <property type="match status" value="3"/>
</dbReference>
<feature type="repeat" description="Solcar" evidence="6">
    <location>
        <begin position="261"/>
        <end position="362"/>
    </location>
</feature>
<evidence type="ECO:0000256" key="4">
    <source>
        <dbReference type="ARBA" id="ARBA00022737"/>
    </source>
</evidence>
<dbReference type="InterPro" id="IPR002067">
    <property type="entry name" value="MCP"/>
</dbReference>
<gene>
    <name evidence="8" type="ORF">DARMORV10_C02P38290.1</name>
</gene>
<dbReference type="GO" id="GO:0016020">
    <property type="term" value="C:membrane"/>
    <property type="evidence" value="ECO:0007669"/>
    <property type="project" value="UniProtKB-SubCell"/>
</dbReference>
<evidence type="ECO:0000256" key="3">
    <source>
        <dbReference type="ARBA" id="ARBA00022692"/>
    </source>
</evidence>